<dbReference type="GO" id="GO:0004862">
    <property type="term" value="F:cAMP-dependent protein kinase inhibitor activity"/>
    <property type="evidence" value="ECO:0007669"/>
    <property type="project" value="TreeGrafter"/>
</dbReference>
<dbReference type="GO" id="GO:0005829">
    <property type="term" value="C:cytosol"/>
    <property type="evidence" value="ECO:0007669"/>
    <property type="project" value="TreeGrafter"/>
</dbReference>
<comment type="caution">
    <text evidence="2">The sequence shown here is derived from an EMBL/GenBank/DDBJ whole genome shotgun (WGS) entry which is preliminary data.</text>
</comment>
<reference evidence="2 3" key="1">
    <citation type="submission" date="2016-11" db="EMBL/GenBank/DDBJ databases">
        <title>The macronuclear genome of Stentor coeruleus: a giant cell with tiny introns.</title>
        <authorList>
            <person name="Slabodnick M."/>
            <person name="Ruby J.G."/>
            <person name="Reiff S.B."/>
            <person name="Swart E.C."/>
            <person name="Gosai S."/>
            <person name="Prabakaran S."/>
            <person name="Witkowska E."/>
            <person name="Larue G.E."/>
            <person name="Fisher S."/>
            <person name="Freeman R.M."/>
            <person name="Gunawardena J."/>
            <person name="Chu W."/>
            <person name="Stover N.A."/>
            <person name="Gregory B.D."/>
            <person name="Nowacki M."/>
            <person name="Derisi J."/>
            <person name="Roy S.W."/>
            <person name="Marshall W.F."/>
            <person name="Sood P."/>
        </authorList>
    </citation>
    <scope>NUCLEOTIDE SEQUENCE [LARGE SCALE GENOMIC DNA]</scope>
    <source>
        <strain evidence="2">WM001</strain>
    </source>
</reference>
<dbReference type="PANTHER" id="PTHR11635">
    <property type="entry name" value="CAMP-DEPENDENT PROTEIN KINASE REGULATORY CHAIN"/>
    <property type="match status" value="1"/>
</dbReference>
<dbReference type="InterPro" id="IPR000595">
    <property type="entry name" value="cNMP-bd_dom"/>
</dbReference>
<evidence type="ECO:0000259" key="1">
    <source>
        <dbReference type="PROSITE" id="PS50042"/>
    </source>
</evidence>
<dbReference type="GO" id="GO:0034236">
    <property type="term" value="F:protein kinase A catalytic subunit binding"/>
    <property type="evidence" value="ECO:0007669"/>
    <property type="project" value="TreeGrafter"/>
</dbReference>
<dbReference type="InterPro" id="IPR018490">
    <property type="entry name" value="cNMP-bd_dom_sf"/>
</dbReference>
<sequence>MDYSFSPRLSINLSEPDFKLQEMIKILSTPSHLRTQNSIKFLQHYTESISLFMQMIEEEDQQIFKECLFCLRYKYLTAGSYVCKSGEKGDYFYLIIDGEVSVQVQNNEKAGFEQVCSLSGGGYFGELALLRDQPRSATIQCIKNTHFATLCKNDYLRILGRVSTQKLEDLISFFSSLPTFAGWSKKSLIKLSYYFRVLKYKRNQIIFTEGDPAESVYIVKKGEVAIIKEIKVQRPTVRKIGHNGRLLPTLKCGNYSMKAQMSIESVGEIIGDEDVLHDSSRSFTCQCYSANAELLEISKVEFKKRIRAEDSLNQLTQRQKAKNSHMKSAISLLKVIKQPGVVDKTDNKSAGKQILDSIRSLNPWNSAQGIYKIKKITVEESTKIMKKAIKGVAEARSLPLSPKGFNLYQTMSPKSIM</sequence>
<feature type="domain" description="Cyclic nucleotide-binding" evidence="1">
    <location>
        <begin position="179"/>
        <end position="306"/>
    </location>
</feature>
<dbReference type="CDD" id="cd00038">
    <property type="entry name" value="CAP_ED"/>
    <property type="match status" value="2"/>
</dbReference>
<dbReference type="Gene3D" id="2.60.120.10">
    <property type="entry name" value="Jelly Rolls"/>
    <property type="match status" value="2"/>
</dbReference>
<gene>
    <name evidence="2" type="ORF">SteCoe_20826</name>
</gene>
<evidence type="ECO:0000313" key="3">
    <source>
        <dbReference type="Proteomes" id="UP000187209"/>
    </source>
</evidence>
<dbReference type="OrthoDB" id="2021138at2759"/>
<dbReference type="Proteomes" id="UP000187209">
    <property type="component" value="Unassembled WGS sequence"/>
</dbReference>
<dbReference type="PANTHER" id="PTHR11635:SF152">
    <property type="entry name" value="CAMP-DEPENDENT PROTEIN KINASE TYPE I REGULATORY SUBUNIT-RELATED"/>
    <property type="match status" value="1"/>
</dbReference>
<accession>A0A1R2BQZ6</accession>
<dbReference type="PRINTS" id="PR00103">
    <property type="entry name" value="CAMPKINASE"/>
</dbReference>
<dbReference type="InterPro" id="IPR014710">
    <property type="entry name" value="RmlC-like_jellyroll"/>
</dbReference>
<dbReference type="AlphaFoldDB" id="A0A1R2BQZ6"/>
<dbReference type="GO" id="GO:0030552">
    <property type="term" value="F:cAMP binding"/>
    <property type="evidence" value="ECO:0007669"/>
    <property type="project" value="TreeGrafter"/>
</dbReference>
<protein>
    <recommendedName>
        <fullName evidence="1">Cyclic nucleotide-binding domain-containing protein</fullName>
    </recommendedName>
</protein>
<dbReference type="Pfam" id="PF00027">
    <property type="entry name" value="cNMP_binding"/>
    <property type="match status" value="2"/>
</dbReference>
<evidence type="ECO:0000313" key="2">
    <source>
        <dbReference type="EMBL" id="OMJ79222.1"/>
    </source>
</evidence>
<dbReference type="SUPFAM" id="SSF51206">
    <property type="entry name" value="cAMP-binding domain-like"/>
    <property type="match status" value="2"/>
</dbReference>
<dbReference type="PROSITE" id="PS00889">
    <property type="entry name" value="CNMP_BINDING_2"/>
    <property type="match status" value="1"/>
</dbReference>
<feature type="domain" description="Cyclic nucleotide-binding" evidence="1">
    <location>
        <begin position="52"/>
        <end position="176"/>
    </location>
</feature>
<dbReference type="PROSITE" id="PS00888">
    <property type="entry name" value="CNMP_BINDING_1"/>
    <property type="match status" value="1"/>
</dbReference>
<dbReference type="EMBL" id="MPUH01000482">
    <property type="protein sequence ID" value="OMJ79222.1"/>
    <property type="molecule type" value="Genomic_DNA"/>
</dbReference>
<dbReference type="PROSITE" id="PS50042">
    <property type="entry name" value="CNMP_BINDING_3"/>
    <property type="match status" value="2"/>
</dbReference>
<dbReference type="InterPro" id="IPR018488">
    <property type="entry name" value="cNMP-bd_CS"/>
</dbReference>
<dbReference type="SMART" id="SM00100">
    <property type="entry name" value="cNMP"/>
    <property type="match status" value="2"/>
</dbReference>
<dbReference type="InterPro" id="IPR050503">
    <property type="entry name" value="cAMP-dep_PK_reg_su-like"/>
</dbReference>
<keyword evidence="3" id="KW-1185">Reference proteome</keyword>
<name>A0A1R2BQZ6_9CILI</name>
<dbReference type="GO" id="GO:0005952">
    <property type="term" value="C:cAMP-dependent protein kinase complex"/>
    <property type="evidence" value="ECO:0007669"/>
    <property type="project" value="InterPro"/>
</dbReference>
<organism evidence="2 3">
    <name type="scientific">Stentor coeruleus</name>
    <dbReference type="NCBI Taxonomy" id="5963"/>
    <lineage>
        <taxon>Eukaryota</taxon>
        <taxon>Sar</taxon>
        <taxon>Alveolata</taxon>
        <taxon>Ciliophora</taxon>
        <taxon>Postciliodesmatophora</taxon>
        <taxon>Heterotrichea</taxon>
        <taxon>Heterotrichida</taxon>
        <taxon>Stentoridae</taxon>
        <taxon>Stentor</taxon>
    </lineage>
</organism>
<proteinExistence type="predicted"/>